<proteinExistence type="predicted"/>
<feature type="region of interest" description="Disordered" evidence="1">
    <location>
        <begin position="106"/>
        <end position="129"/>
    </location>
</feature>
<sequence length="184" mass="21267">MKIKSARNGIVEVFEQIYNNSNISSNEPDEGVRNLVRFLVKDDLSQSKLIRKQQKATNDGHNKKECHTKLKIKENFLKRAVDEKFKQIEQMIRFISVNEFDQPQIGNTADYKRPLNGSLKSDESSTREDYSGINDLVEDRAGCDPRSEPDCISRKRLNLIKAQEDLVIPKKKPLVNLRETFRSD</sequence>
<evidence type="ECO:0000313" key="3">
    <source>
        <dbReference type="Proteomes" id="UP001153365"/>
    </source>
</evidence>
<dbReference type="Proteomes" id="UP001153365">
    <property type="component" value="Unassembled WGS sequence"/>
</dbReference>
<feature type="compositionally biased region" description="Basic and acidic residues" evidence="1">
    <location>
        <begin position="120"/>
        <end position="129"/>
    </location>
</feature>
<evidence type="ECO:0000256" key="1">
    <source>
        <dbReference type="SAM" id="MobiDB-lite"/>
    </source>
</evidence>
<keyword evidence="3" id="KW-1185">Reference proteome</keyword>
<accession>A0AAV0AY51</accession>
<dbReference type="AlphaFoldDB" id="A0AAV0AY51"/>
<dbReference type="EMBL" id="CALTRL010001768">
    <property type="protein sequence ID" value="CAH7673659.1"/>
    <property type="molecule type" value="Genomic_DNA"/>
</dbReference>
<gene>
    <name evidence="2" type="ORF">PPACK8108_LOCUS8543</name>
</gene>
<protein>
    <submittedName>
        <fullName evidence="2">Uncharacterized protein</fullName>
    </submittedName>
</protein>
<name>A0AAV0AY51_PHAPC</name>
<evidence type="ECO:0000313" key="2">
    <source>
        <dbReference type="EMBL" id="CAH7673659.1"/>
    </source>
</evidence>
<organism evidence="2 3">
    <name type="scientific">Phakopsora pachyrhizi</name>
    <name type="common">Asian soybean rust disease fungus</name>
    <dbReference type="NCBI Taxonomy" id="170000"/>
    <lineage>
        <taxon>Eukaryota</taxon>
        <taxon>Fungi</taxon>
        <taxon>Dikarya</taxon>
        <taxon>Basidiomycota</taxon>
        <taxon>Pucciniomycotina</taxon>
        <taxon>Pucciniomycetes</taxon>
        <taxon>Pucciniales</taxon>
        <taxon>Phakopsoraceae</taxon>
        <taxon>Phakopsora</taxon>
    </lineage>
</organism>
<reference evidence="2" key="1">
    <citation type="submission" date="2022-06" db="EMBL/GenBank/DDBJ databases">
        <authorList>
            <consortium name="SYNGENTA / RWTH Aachen University"/>
        </authorList>
    </citation>
    <scope>NUCLEOTIDE SEQUENCE</scope>
</reference>
<comment type="caution">
    <text evidence="2">The sequence shown here is derived from an EMBL/GenBank/DDBJ whole genome shotgun (WGS) entry which is preliminary data.</text>
</comment>